<comment type="caution">
    <text evidence="2">The sequence shown here is derived from an EMBL/GenBank/DDBJ whole genome shotgun (WGS) entry which is preliminary data.</text>
</comment>
<dbReference type="InterPro" id="IPR040521">
    <property type="entry name" value="KDZ"/>
</dbReference>
<dbReference type="Pfam" id="PF18758">
    <property type="entry name" value="KDZ"/>
    <property type="match status" value="1"/>
</dbReference>
<dbReference type="Pfam" id="PF18804">
    <property type="entry name" value="CxC3"/>
    <property type="match status" value="1"/>
</dbReference>
<evidence type="ECO:0000313" key="3">
    <source>
        <dbReference type="Proteomes" id="UP001591681"/>
    </source>
</evidence>
<dbReference type="CDD" id="cd19757">
    <property type="entry name" value="Bbox1"/>
    <property type="match status" value="1"/>
</dbReference>
<proteinExistence type="predicted"/>
<organism evidence="2 3">
    <name type="scientific">Coilia grayii</name>
    <name type="common">Gray's grenadier anchovy</name>
    <dbReference type="NCBI Taxonomy" id="363190"/>
    <lineage>
        <taxon>Eukaryota</taxon>
        <taxon>Metazoa</taxon>
        <taxon>Chordata</taxon>
        <taxon>Craniata</taxon>
        <taxon>Vertebrata</taxon>
        <taxon>Euteleostomi</taxon>
        <taxon>Actinopterygii</taxon>
        <taxon>Neopterygii</taxon>
        <taxon>Teleostei</taxon>
        <taxon>Clupei</taxon>
        <taxon>Clupeiformes</taxon>
        <taxon>Clupeoidei</taxon>
        <taxon>Engraulidae</taxon>
        <taxon>Coilinae</taxon>
        <taxon>Coilia</taxon>
    </lineage>
</organism>
<dbReference type="EMBL" id="JBHFQA010000004">
    <property type="protein sequence ID" value="KAL2099519.1"/>
    <property type="molecule type" value="Genomic_DNA"/>
</dbReference>
<name>A0ABD1KK22_9TELE</name>
<keyword evidence="3" id="KW-1185">Reference proteome</keyword>
<evidence type="ECO:0000313" key="2">
    <source>
        <dbReference type="EMBL" id="KAL2099519.1"/>
    </source>
</evidence>
<dbReference type="PANTHER" id="PTHR33104">
    <property type="entry name" value="SI:DKEY-29D5.2"/>
    <property type="match status" value="1"/>
</dbReference>
<protein>
    <recommendedName>
        <fullName evidence="1">CxC3 like cysteine cluster domain-containing protein</fullName>
    </recommendedName>
</protein>
<dbReference type="Proteomes" id="UP001591681">
    <property type="component" value="Unassembled WGS sequence"/>
</dbReference>
<dbReference type="InterPro" id="IPR040564">
    <property type="entry name" value="CxC3-like"/>
</dbReference>
<feature type="domain" description="CxC3 like cysteine cluster" evidence="1">
    <location>
        <begin position="131"/>
        <end position="230"/>
    </location>
</feature>
<dbReference type="AlphaFoldDB" id="A0ABD1KK22"/>
<sequence>MASLRGILADAGIDTDTPAPASASQSWKQRKEVAEDHWRRAREAMTAYLLSAQKTPMSMCQICHTHEAVIRCTDCLSQVVCGECDKVVHNSHPLQNRESFFDGFFKPICPTIGVKRMEDGSYSHDHQDRLLPMMVPDICACQAGYAVQPGKPIILIGMNGKYHLSLPSLQCNICHVTWNPGLSHLVASGYWPATPKHETVFEIGLFSSYGKLKLRAPGLSRQAFLGMLEDRTLAFGRVNAFQKAFLEWQYASYVKEGLTGENDFKCHACSPSMHGISVDGNRKLYRFKNATRYWPYLQRVASVCPELKNLLGMHPLLSVMHAKAHEWTCEVKWSGRNQPGAGLTIGEEVEQVNAYLSRAGVCTKYMSKASEYGHTLL</sequence>
<dbReference type="PANTHER" id="PTHR33104:SF2">
    <property type="entry name" value="CXC3 LIKE CYSTEINE CLUSTER DOMAIN-CONTAINING PROTEIN"/>
    <property type="match status" value="1"/>
</dbReference>
<gene>
    <name evidence="2" type="ORF">ACEWY4_003913</name>
</gene>
<reference evidence="2 3" key="1">
    <citation type="submission" date="2024-09" db="EMBL/GenBank/DDBJ databases">
        <title>A chromosome-level genome assembly of Gray's grenadier anchovy, Coilia grayii.</title>
        <authorList>
            <person name="Fu Z."/>
        </authorList>
    </citation>
    <scope>NUCLEOTIDE SEQUENCE [LARGE SCALE GENOMIC DNA]</scope>
    <source>
        <strain evidence="2">G4</strain>
        <tissue evidence="2">Muscle</tissue>
    </source>
</reference>
<accession>A0ABD1KK22</accession>
<evidence type="ECO:0000259" key="1">
    <source>
        <dbReference type="Pfam" id="PF18804"/>
    </source>
</evidence>